<gene>
    <name evidence="2" type="ORF">COV23_00875</name>
</gene>
<organism evidence="2 3">
    <name type="scientific">Candidatus Wolfebacteria bacterium CG10_big_fil_rev_8_21_14_0_10_31_9</name>
    <dbReference type="NCBI Taxonomy" id="1975070"/>
    <lineage>
        <taxon>Bacteria</taxon>
        <taxon>Candidatus Wolfeibacteriota</taxon>
    </lineage>
</organism>
<evidence type="ECO:0000256" key="1">
    <source>
        <dbReference type="SAM" id="Phobius"/>
    </source>
</evidence>
<name>A0A2H0RD01_9BACT</name>
<evidence type="ECO:0000313" key="3">
    <source>
        <dbReference type="Proteomes" id="UP000231602"/>
    </source>
</evidence>
<feature type="transmembrane region" description="Helical" evidence="1">
    <location>
        <begin position="95"/>
        <end position="122"/>
    </location>
</feature>
<protein>
    <submittedName>
        <fullName evidence="2">Uncharacterized protein</fullName>
    </submittedName>
</protein>
<evidence type="ECO:0000313" key="2">
    <source>
        <dbReference type="EMBL" id="PIR44246.1"/>
    </source>
</evidence>
<proteinExistence type="predicted"/>
<dbReference type="EMBL" id="PCXV01000015">
    <property type="protein sequence ID" value="PIR44246.1"/>
    <property type="molecule type" value="Genomic_DNA"/>
</dbReference>
<keyword evidence="1" id="KW-0472">Membrane</keyword>
<keyword evidence="1" id="KW-0812">Transmembrane</keyword>
<dbReference type="AlphaFoldDB" id="A0A2H0RD01"/>
<comment type="caution">
    <text evidence="2">The sequence shown here is derived from an EMBL/GenBank/DDBJ whole genome shotgun (WGS) entry which is preliminary data.</text>
</comment>
<accession>A0A2H0RD01</accession>
<keyword evidence="1" id="KW-1133">Transmembrane helix</keyword>
<dbReference type="Proteomes" id="UP000231602">
    <property type="component" value="Unassembled WGS sequence"/>
</dbReference>
<sequence>MDELLTKNISQESKIPEPPEMEIDIRTMESDLKAFQENGGEVPGTGSRRVFTPSNQEVGDDMGLKIKGYSGPEKAIFNSADNSGNTTESGSGLKFIFIFALIIGIIVGLGLLGYYVVFPIIFSK</sequence>
<reference evidence="2 3" key="1">
    <citation type="submission" date="2017-09" db="EMBL/GenBank/DDBJ databases">
        <title>Depth-based differentiation of microbial function through sediment-hosted aquifers and enrichment of novel symbionts in the deep terrestrial subsurface.</title>
        <authorList>
            <person name="Probst A.J."/>
            <person name="Ladd B."/>
            <person name="Jarett J.K."/>
            <person name="Geller-Mcgrath D.E."/>
            <person name="Sieber C.M."/>
            <person name="Emerson J.B."/>
            <person name="Anantharaman K."/>
            <person name="Thomas B.C."/>
            <person name="Malmstrom R."/>
            <person name="Stieglmeier M."/>
            <person name="Klingl A."/>
            <person name="Woyke T."/>
            <person name="Ryan C.M."/>
            <person name="Banfield J.F."/>
        </authorList>
    </citation>
    <scope>NUCLEOTIDE SEQUENCE [LARGE SCALE GENOMIC DNA]</scope>
    <source>
        <strain evidence="2">CG10_big_fil_rev_8_21_14_0_10_31_9</strain>
    </source>
</reference>